<evidence type="ECO:0000313" key="4">
    <source>
        <dbReference type="Proteomes" id="UP000011087"/>
    </source>
</evidence>
<evidence type="ECO:0000313" key="2">
    <source>
        <dbReference type="EMBL" id="EKX46094.1"/>
    </source>
</evidence>
<dbReference type="PaxDb" id="55529-EKX46094"/>
<organism evidence="2">
    <name type="scientific">Guillardia theta (strain CCMP2712)</name>
    <name type="common">Cryptophyte</name>
    <dbReference type="NCBI Taxonomy" id="905079"/>
    <lineage>
        <taxon>Eukaryota</taxon>
        <taxon>Cryptophyceae</taxon>
        <taxon>Pyrenomonadales</taxon>
        <taxon>Geminigeraceae</taxon>
        <taxon>Guillardia</taxon>
    </lineage>
</organism>
<feature type="compositionally biased region" description="Polar residues" evidence="1">
    <location>
        <begin position="184"/>
        <end position="199"/>
    </location>
</feature>
<dbReference type="GeneID" id="17302689"/>
<dbReference type="HOGENOM" id="CLU_779490_0_0_1"/>
<reference evidence="3" key="3">
    <citation type="submission" date="2015-06" db="UniProtKB">
        <authorList>
            <consortium name="EnsemblProtists"/>
        </authorList>
    </citation>
    <scope>IDENTIFICATION</scope>
</reference>
<proteinExistence type="predicted"/>
<reference evidence="2 4" key="1">
    <citation type="journal article" date="2012" name="Nature">
        <title>Algal genomes reveal evolutionary mosaicism and the fate of nucleomorphs.</title>
        <authorList>
            <consortium name="DOE Joint Genome Institute"/>
            <person name="Curtis B.A."/>
            <person name="Tanifuji G."/>
            <person name="Burki F."/>
            <person name="Gruber A."/>
            <person name="Irimia M."/>
            <person name="Maruyama S."/>
            <person name="Arias M.C."/>
            <person name="Ball S.G."/>
            <person name="Gile G.H."/>
            <person name="Hirakawa Y."/>
            <person name="Hopkins J.F."/>
            <person name="Kuo A."/>
            <person name="Rensing S.A."/>
            <person name="Schmutz J."/>
            <person name="Symeonidi A."/>
            <person name="Elias M."/>
            <person name="Eveleigh R.J."/>
            <person name="Herman E.K."/>
            <person name="Klute M.J."/>
            <person name="Nakayama T."/>
            <person name="Obornik M."/>
            <person name="Reyes-Prieto A."/>
            <person name="Armbrust E.V."/>
            <person name="Aves S.J."/>
            <person name="Beiko R.G."/>
            <person name="Coutinho P."/>
            <person name="Dacks J.B."/>
            <person name="Durnford D.G."/>
            <person name="Fast N.M."/>
            <person name="Green B.R."/>
            <person name="Grisdale C.J."/>
            <person name="Hempel F."/>
            <person name="Henrissat B."/>
            <person name="Hoppner M.P."/>
            <person name="Ishida K."/>
            <person name="Kim E."/>
            <person name="Koreny L."/>
            <person name="Kroth P.G."/>
            <person name="Liu Y."/>
            <person name="Malik S.B."/>
            <person name="Maier U.G."/>
            <person name="McRose D."/>
            <person name="Mock T."/>
            <person name="Neilson J.A."/>
            <person name="Onodera N.T."/>
            <person name="Poole A.M."/>
            <person name="Pritham E.J."/>
            <person name="Richards T.A."/>
            <person name="Rocap G."/>
            <person name="Roy S.W."/>
            <person name="Sarai C."/>
            <person name="Schaack S."/>
            <person name="Shirato S."/>
            <person name="Slamovits C.H."/>
            <person name="Spencer D.F."/>
            <person name="Suzuki S."/>
            <person name="Worden A.Z."/>
            <person name="Zauner S."/>
            <person name="Barry K."/>
            <person name="Bell C."/>
            <person name="Bharti A.K."/>
            <person name="Crow J.A."/>
            <person name="Grimwood J."/>
            <person name="Kramer R."/>
            <person name="Lindquist E."/>
            <person name="Lucas S."/>
            <person name="Salamov A."/>
            <person name="McFadden G.I."/>
            <person name="Lane C.E."/>
            <person name="Keeling P.J."/>
            <person name="Gray M.W."/>
            <person name="Grigoriev I.V."/>
            <person name="Archibald J.M."/>
        </authorList>
    </citation>
    <scope>NUCLEOTIDE SEQUENCE</scope>
    <source>
        <strain evidence="2 4">CCMP2712</strain>
    </source>
</reference>
<dbReference type="EnsemblProtists" id="EKX46094">
    <property type="protein sequence ID" value="EKX46094"/>
    <property type="gene ID" value="GUITHDRAFT_138567"/>
</dbReference>
<dbReference type="Proteomes" id="UP000011087">
    <property type="component" value="Unassembled WGS sequence"/>
</dbReference>
<feature type="compositionally biased region" description="Basic and acidic residues" evidence="1">
    <location>
        <begin position="212"/>
        <end position="226"/>
    </location>
</feature>
<dbReference type="KEGG" id="gtt:GUITHDRAFT_138567"/>
<evidence type="ECO:0000256" key="1">
    <source>
        <dbReference type="SAM" id="MobiDB-lite"/>
    </source>
</evidence>
<protein>
    <submittedName>
        <fullName evidence="2 3">Uncharacterized protein</fullName>
    </submittedName>
</protein>
<feature type="region of interest" description="Disordered" evidence="1">
    <location>
        <begin position="94"/>
        <end position="233"/>
    </location>
</feature>
<gene>
    <name evidence="2" type="ORF">GUITHDRAFT_138567</name>
</gene>
<dbReference type="RefSeq" id="XP_005833074.1">
    <property type="nucleotide sequence ID" value="XM_005833017.1"/>
</dbReference>
<accession>L1JD98</accession>
<feature type="compositionally biased region" description="Basic residues" evidence="1">
    <location>
        <begin position="173"/>
        <end position="183"/>
    </location>
</feature>
<name>L1JD98_GUITC</name>
<sequence length="291" mass="31366">MQVIIVNNAQRLANSSTASATSTNTNIRKKALTPALAADIFSQRSLKPGYATVESSFVARMYGVSSKTEEIESAGIGPASKQGRELERLLFSEGLQGRGSEDGSKQATGSRSSATSARGSSKGFVETSSGTFSCTRRLEAGDSPPEGSSSPGSGLEPQSSRSSCSSSAGCRERSHRCTAKRNKTVTYPWSDSESSNGCPSTSSEGGKRRGSRRDADQKKEAQGESRKRLRKACTREGQKSLVNMLLSQRRTGRPEAEILGLLRRLTNYQDEILEQQQLMLDNLDRILRALA</sequence>
<dbReference type="AlphaFoldDB" id="L1JD98"/>
<feature type="compositionally biased region" description="Low complexity" evidence="1">
    <location>
        <begin position="141"/>
        <end position="169"/>
    </location>
</feature>
<dbReference type="EMBL" id="JH992996">
    <property type="protein sequence ID" value="EKX46094.1"/>
    <property type="molecule type" value="Genomic_DNA"/>
</dbReference>
<reference evidence="4" key="2">
    <citation type="submission" date="2012-11" db="EMBL/GenBank/DDBJ databases">
        <authorList>
            <person name="Kuo A."/>
            <person name="Curtis B.A."/>
            <person name="Tanifuji G."/>
            <person name="Burki F."/>
            <person name="Gruber A."/>
            <person name="Irimia M."/>
            <person name="Maruyama S."/>
            <person name="Arias M.C."/>
            <person name="Ball S.G."/>
            <person name="Gile G.H."/>
            <person name="Hirakawa Y."/>
            <person name="Hopkins J.F."/>
            <person name="Rensing S.A."/>
            <person name="Schmutz J."/>
            <person name="Symeonidi A."/>
            <person name="Elias M."/>
            <person name="Eveleigh R.J."/>
            <person name="Herman E.K."/>
            <person name="Klute M.J."/>
            <person name="Nakayama T."/>
            <person name="Obornik M."/>
            <person name="Reyes-Prieto A."/>
            <person name="Armbrust E.V."/>
            <person name="Aves S.J."/>
            <person name="Beiko R.G."/>
            <person name="Coutinho P."/>
            <person name="Dacks J.B."/>
            <person name="Durnford D.G."/>
            <person name="Fast N.M."/>
            <person name="Green B.R."/>
            <person name="Grisdale C."/>
            <person name="Hempe F."/>
            <person name="Henrissat B."/>
            <person name="Hoppner M.P."/>
            <person name="Ishida K.-I."/>
            <person name="Kim E."/>
            <person name="Koreny L."/>
            <person name="Kroth P.G."/>
            <person name="Liu Y."/>
            <person name="Malik S.-B."/>
            <person name="Maier U.G."/>
            <person name="McRose D."/>
            <person name="Mock T."/>
            <person name="Neilson J.A."/>
            <person name="Onodera N.T."/>
            <person name="Poole A.M."/>
            <person name="Pritham E.J."/>
            <person name="Richards T.A."/>
            <person name="Rocap G."/>
            <person name="Roy S.W."/>
            <person name="Sarai C."/>
            <person name="Schaack S."/>
            <person name="Shirato S."/>
            <person name="Slamovits C.H."/>
            <person name="Spencer D.F."/>
            <person name="Suzuki S."/>
            <person name="Worden A.Z."/>
            <person name="Zauner S."/>
            <person name="Barry K."/>
            <person name="Bell C."/>
            <person name="Bharti A.K."/>
            <person name="Crow J.A."/>
            <person name="Grimwood J."/>
            <person name="Kramer R."/>
            <person name="Lindquist E."/>
            <person name="Lucas S."/>
            <person name="Salamov A."/>
            <person name="McFadden G.I."/>
            <person name="Lane C.E."/>
            <person name="Keeling P.J."/>
            <person name="Gray M.W."/>
            <person name="Grigoriev I.V."/>
            <person name="Archibald J.M."/>
        </authorList>
    </citation>
    <scope>NUCLEOTIDE SEQUENCE</scope>
    <source>
        <strain evidence="4">CCMP2712</strain>
    </source>
</reference>
<feature type="compositionally biased region" description="Low complexity" evidence="1">
    <location>
        <begin position="108"/>
        <end position="121"/>
    </location>
</feature>
<keyword evidence="4" id="KW-1185">Reference proteome</keyword>
<evidence type="ECO:0000313" key="3">
    <source>
        <dbReference type="EnsemblProtists" id="EKX46094"/>
    </source>
</evidence>